<protein>
    <submittedName>
        <fullName evidence="3">Uncharacterized protein</fullName>
    </submittedName>
</protein>
<dbReference type="OrthoDB" id="4161548at2759"/>
<proteinExistence type="predicted"/>
<evidence type="ECO:0000313" key="3">
    <source>
        <dbReference type="EMBL" id="KIV94109.1"/>
    </source>
</evidence>
<dbReference type="AlphaFoldDB" id="A0A0D1ZJK0"/>
<keyword evidence="1" id="KW-0175">Coiled coil</keyword>
<organism evidence="3 4">
    <name type="scientific">Exophiala mesophila</name>
    <name type="common">Black yeast-like fungus</name>
    <dbReference type="NCBI Taxonomy" id="212818"/>
    <lineage>
        <taxon>Eukaryota</taxon>
        <taxon>Fungi</taxon>
        <taxon>Dikarya</taxon>
        <taxon>Ascomycota</taxon>
        <taxon>Pezizomycotina</taxon>
        <taxon>Eurotiomycetes</taxon>
        <taxon>Chaetothyriomycetidae</taxon>
        <taxon>Chaetothyriales</taxon>
        <taxon>Herpotrichiellaceae</taxon>
        <taxon>Exophiala</taxon>
    </lineage>
</organism>
<reference evidence="3 4" key="1">
    <citation type="submission" date="2015-01" db="EMBL/GenBank/DDBJ databases">
        <title>The Genome Sequence of Exophiala mesophila CBS40295.</title>
        <authorList>
            <consortium name="The Broad Institute Genomics Platform"/>
            <person name="Cuomo C."/>
            <person name="de Hoog S."/>
            <person name="Gorbushina A."/>
            <person name="Stielow B."/>
            <person name="Teixiera M."/>
            <person name="Abouelleil A."/>
            <person name="Chapman S.B."/>
            <person name="Priest M."/>
            <person name="Young S.K."/>
            <person name="Wortman J."/>
            <person name="Nusbaum C."/>
            <person name="Birren B."/>
        </authorList>
    </citation>
    <scope>NUCLEOTIDE SEQUENCE [LARGE SCALE GENOMIC DNA]</scope>
    <source>
        <strain evidence="3 4">CBS 40295</strain>
    </source>
</reference>
<dbReference type="Proteomes" id="UP000054302">
    <property type="component" value="Unassembled WGS sequence"/>
</dbReference>
<dbReference type="EMBL" id="KN847522">
    <property type="protein sequence ID" value="KIV94109.1"/>
    <property type="molecule type" value="Genomic_DNA"/>
</dbReference>
<dbReference type="STRING" id="212818.A0A0D1ZJK0"/>
<dbReference type="OMA" id="QREYCDS"/>
<feature type="region of interest" description="Disordered" evidence="2">
    <location>
        <begin position="93"/>
        <end position="116"/>
    </location>
</feature>
<name>A0A0D1ZJK0_EXOME</name>
<sequence>MPARRNNEDRARWRSKCRCMLSNHLEQKLGLHIEPSQVRLVPTSNDPYRWKYPPRLQKLFTKNMSDQSIGVYKILCREIEVKKSIIAVAQDESGGLDEGATSDDERPRSSEPELGPLLTTEQLQIENQKLSKEVLLLHDQATHAQEEADRKDREIEQLRQEIQKSTSTRDYFQAYLQRCSQQVENASKLLESLNRELRCDIAVILS</sequence>
<feature type="coiled-coil region" evidence="1">
    <location>
        <begin position="141"/>
        <end position="196"/>
    </location>
</feature>
<evidence type="ECO:0000256" key="1">
    <source>
        <dbReference type="SAM" id="Coils"/>
    </source>
</evidence>
<evidence type="ECO:0000256" key="2">
    <source>
        <dbReference type="SAM" id="MobiDB-lite"/>
    </source>
</evidence>
<gene>
    <name evidence="3" type="ORF">PV10_05264</name>
</gene>
<dbReference type="RefSeq" id="XP_016225683.1">
    <property type="nucleotide sequence ID" value="XM_016369895.1"/>
</dbReference>
<dbReference type="HOGENOM" id="CLU_089032_1_1_1"/>
<keyword evidence="4" id="KW-1185">Reference proteome</keyword>
<dbReference type="VEuPathDB" id="FungiDB:PV10_05264"/>
<evidence type="ECO:0000313" key="4">
    <source>
        <dbReference type="Proteomes" id="UP000054302"/>
    </source>
</evidence>
<accession>A0A0D1ZJK0</accession>
<dbReference type="GeneID" id="27323109"/>